<comment type="similarity">
    <text evidence="1">Belongs to the ABC transporter superfamily.</text>
</comment>
<dbReference type="InterPro" id="IPR027417">
    <property type="entry name" value="P-loop_NTPase"/>
</dbReference>
<dbReference type="PANTHER" id="PTHR43776:SF7">
    <property type="entry name" value="D,D-DIPEPTIDE TRANSPORT ATP-BINDING PROTEIN DDPF-RELATED"/>
    <property type="match status" value="1"/>
</dbReference>
<dbReference type="OrthoDB" id="9779287at2"/>
<dbReference type="GO" id="GO:0005524">
    <property type="term" value="F:ATP binding"/>
    <property type="evidence" value="ECO:0007669"/>
    <property type="project" value="UniProtKB-KW"/>
</dbReference>
<keyword evidence="4 6" id="KW-0067">ATP-binding</keyword>
<dbReference type="InterPro" id="IPR017871">
    <property type="entry name" value="ABC_transporter-like_CS"/>
</dbReference>
<evidence type="ECO:0000313" key="7">
    <source>
        <dbReference type="Proteomes" id="UP000183469"/>
    </source>
</evidence>
<name>A0A1H3WFB0_SELRU</name>
<dbReference type="GO" id="GO:0016887">
    <property type="term" value="F:ATP hydrolysis activity"/>
    <property type="evidence" value="ECO:0007669"/>
    <property type="project" value="InterPro"/>
</dbReference>
<dbReference type="PANTHER" id="PTHR43776">
    <property type="entry name" value="TRANSPORT ATP-BINDING PROTEIN"/>
    <property type="match status" value="1"/>
</dbReference>
<dbReference type="AlphaFoldDB" id="A0A1H3WFB0"/>
<dbReference type="SUPFAM" id="SSF52540">
    <property type="entry name" value="P-loop containing nucleoside triphosphate hydrolases"/>
    <property type="match status" value="1"/>
</dbReference>
<dbReference type="RefSeq" id="WP_074671259.1">
    <property type="nucleotide sequence ID" value="NZ_FNQG01000003.1"/>
</dbReference>
<proteinExistence type="inferred from homology"/>
<dbReference type="InterPro" id="IPR003439">
    <property type="entry name" value="ABC_transporter-like_ATP-bd"/>
</dbReference>
<keyword evidence="2" id="KW-0813">Transport</keyword>
<evidence type="ECO:0000313" key="6">
    <source>
        <dbReference type="EMBL" id="SDZ85783.1"/>
    </source>
</evidence>
<dbReference type="Proteomes" id="UP000183469">
    <property type="component" value="Unassembled WGS sequence"/>
</dbReference>
<dbReference type="EMBL" id="FNQG01000003">
    <property type="protein sequence ID" value="SDZ85783.1"/>
    <property type="molecule type" value="Genomic_DNA"/>
</dbReference>
<dbReference type="InterPro" id="IPR050319">
    <property type="entry name" value="ABC_transp_ATP-bind"/>
</dbReference>
<dbReference type="Gene3D" id="3.40.50.300">
    <property type="entry name" value="P-loop containing nucleotide triphosphate hydrolases"/>
    <property type="match status" value="1"/>
</dbReference>
<organism evidence="6 7">
    <name type="scientific">Selenomonas ruminantium</name>
    <dbReference type="NCBI Taxonomy" id="971"/>
    <lineage>
        <taxon>Bacteria</taxon>
        <taxon>Bacillati</taxon>
        <taxon>Bacillota</taxon>
        <taxon>Negativicutes</taxon>
        <taxon>Selenomonadales</taxon>
        <taxon>Selenomonadaceae</taxon>
        <taxon>Selenomonas</taxon>
    </lineage>
</organism>
<dbReference type="PROSITE" id="PS50893">
    <property type="entry name" value="ABC_TRANSPORTER_2"/>
    <property type="match status" value="1"/>
</dbReference>
<dbReference type="SMART" id="SM00382">
    <property type="entry name" value="AAA"/>
    <property type="match status" value="1"/>
</dbReference>
<evidence type="ECO:0000256" key="4">
    <source>
        <dbReference type="ARBA" id="ARBA00022840"/>
    </source>
</evidence>
<dbReference type="GO" id="GO:0055085">
    <property type="term" value="P:transmembrane transport"/>
    <property type="evidence" value="ECO:0007669"/>
    <property type="project" value="UniProtKB-ARBA"/>
</dbReference>
<evidence type="ECO:0000256" key="2">
    <source>
        <dbReference type="ARBA" id="ARBA00022448"/>
    </source>
</evidence>
<evidence type="ECO:0000256" key="1">
    <source>
        <dbReference type="ARBA" id="ARBA00005417"/>
    </source>
</evidence>
<keyword evidence="3" id="KW-0547">Nucleotide-binding</keyword>
<dbReference type="PROSITE" id="PS00211">
    <property type="entry name" value="ABC_TRANSPORTER_1"/>
    <property type="match status" value="1"/>
</dbReference>
<dbReference type="CDD" id="cd03257">
    <property type="entry name" value="ABC_NikE_OppD_transporters"/>
    <property type="match status" value="1"/>
</dbReference>
<dbReference type="InterPro" id="IPR003593">
    <property type="entry name" value="AAA+_ATPase"/>
</dbReference>
<protein>
    <submittedName>
        <fullName evidence="6">Peptide/nickel transport system ATP-binding protein</fullName>
    </submittedName>
</protein>
<sequence length="252" mass="27584">MDTILQTAHLKKVFPRKDGEDIVAVDDVTFSLKKGEKLAIIGESGSGKTTVARMIAHLLEPTAGQVMLAGEDITNAGGAKLKEVYTRMQMVFQNPVDSFDPRCTLGDGISESLLNHGKSKRQAAEMTKNLLALCGLGEEFAQRYPYEVSGGQCQRAAIARALAIEPELVILDEATSALDVTVQAEILDLLNRLQEDRGIAYLFICHDIALVQDFCDRVIVMHEGKIVEEGIPDDIINNPQQAYTKKLIDSVL</sequence>
<evidence type="ECO:0000259" key="5">
    <source>
        <dbReference type="PROSITE" id="PS50893"/>
    </source>
</evidence>
<dbReference type="Pfam" id="PF00005">
    <property type="entry name" value="ABC_tran"/>
    <property type="match status" value="1"/>
</dbReference>
<gene>
    <name evidence="6" type="ORF">SAMN05660648_00963</name>
</gene>
<evidence type="ECO:0000256" key="3">
    <source>
        <dbReference type="ARBA" id="ARBA00022741"/>
    </source>
</evidence>
<reference evidence="6 7" key="1">
    <citation type="submission" date="2016-10" db="EMBL/GenBank/DDBJ databases">
        <authorList>
            <person name="de Groot N.N."/>
        </authorList>
    </citation>
    <scope>NUCLEOTIDE SEQUENCE [LARGE SCALE GENOMIC DNA]</scope>
    <source>
        <strain evidence="6 7">DSM 2872</strain>
    </source>
</reference>
<feature type="domain" description="ABC transporter" evidence="5">
    <location>
        <begin position="5"/>
        <end position="248"/>
    </location>
</feature>
<accession>A0A1H3WFB0</accession>